<keyword evidence="3" id="KW-0548">Nucleotidyltransferase</keyword>
<dbReference type="SMART" id="SM00360">
    <property type="entry name" value="RRM"/>
    <property type="match status" value="1"/>
</dbReference>
<evidence type="ECO:0000259" key="2">
    <source>
        <dbReference type="PROSITE" id="PS50102"/>
    </source>
</evidence>
<dbReference type="CDD" id="cd00590">
    <property type="entry name" value="RRM_SF"/>
    <property type="match status" value="1"/>
</dbReference>
<gene>
    <name evidence="3" type="ORF">Tco_1124391</name>
</gene>
<organism evidence="3 4">
    <name type="scientific">Tanacetum coccineum</name>
    <dbReference type="NCBI Taxonomy" id="301880"/>
    <lineage>
        <taxon>Eukaryota</taxon>
        <taxon>Viridiplantae</taxon>
        <taxon>Streptophyta</taxon>
        <taxon>Embryophyta</taxon>
        <taxon>Tracheophyta</taxon>
        <taxon>Spermatophyta</taxon>
        <taxon>Magnoliopsida</taxon>
        <taxon>eudicotyledons</taxon>
        <taxon>Gunneridae</taxon>
        <taxon>Pentapetalae</taxon>
        <taxon>asterids</taxon>
        <taxon>campanulids</taxon>
        <taxon>Asterales</taxon>
        <taxon>Asteraceae</taxon>
        <taxon>Asteroideae</taxon>
        <taxon>Anthemideae</taxon>
        <taxon>Anthemidinae</taxon>
        <taxon>Tanacetum</taxon>
    </lineage>
</organism>
<keyword evidence="3" id="KW-0695">RNA-directed DNA polymerase</keyword>
<dbReference type="Pfam" id="PF00076">
    <property type="entry name" value="RRM_1"/>
    <property type="match status" value="1"/>
</dbReference>
<keyword evidence="3" id="KW-0808">Transferase</keyword>
<keyword evidence="1" id="KW-0694">RNA-binding</keyword>
<proteinExistence type="predicted"/>
<dbReference type="EMBL" id="BQNB010021589">
    <property type="protein sequence ID" value="GJU07961.1"/>
    <property type="molecule type" value="Genomic_DNA"/>
</dbReference>
<sequence>MGDEVWKKVSYKKRRAGFDKSELPSIQNKPYMGKFRSKEDDLEKISVFVFINNIPDSCSAKELFNTCKQYGHVMDSFIPNKRSKAGKRFGFVKFINVFNEERLVDNLGTVWIVIELSPHVNVRLRAKLSSIPNLFTLLYKEGFPDIKVSYLGGMWVMLELGSVSTQHSLLLHTGVNSWFQILQPAVHDFVSEERVVWVDIEGVPLKFWSRETFVKIGKVFMARAKELFAWTPTFVEYKESEYISDDEGLQNSVHQPVGSEPVKEDLFDSDEDGVSDTIFEDNIVSPIKSVCHSSGKER</sequence>
<dbReference type="Proteomes" id="UP001151760">
    <property type="component" value="Unassembled WGS sequence"/>
</dbReference>
<dbReference type="GO" id="GO:0003964">
    <property type="term" value="F:RNA-directed DNA polymerase activity"/>
    <property type="evidence" value="ECO:0007669"/>
    <property type="project" value="UniProtKB-KW"/>
</dbReference>
<dbReference type="InterPro" id="IPR035979">
    <property type="entry name" value="RBD_domain_sf"/>
</dbReference>
<reference evidence="3" key="1">
    <citation type="journal article" date="2022" name="Int. J. Mol. Sci.">
        <title>Draft Genome of Tanacetum Coccineum: Genomic Comparison of Closely Related Tanacetum-Family Plants.</title>
        <authorList>
            <person name="Yamashiro T."/>
            <person name="Shiraishi A."/>
            <person name="Nakayama K."/>
            <person name="Satake H."/>
        </authorList>
    </citation>
    <scope>NUCLEOTIDE SEQUENCE</scope>
</reference>
<evidence type="ECO:0000256" key="1">
    <source>
        <dbReference type="PROSITE-ProRule" id="PRU00176"/>
    </source>
</evidence>
<evidence type="ECO:0000313" key="3">
    <source>
        <dbReference type="EMBL" id="GJU07961.1"/>
    </source>
</evidence>
<name>A0ABQ5J5Z4_9ASTR</name>
<feature type="domain" description="RRM" evidence="2">
    <location>
        <begin position="47"/>
        <end position="127"/>
    </location>
</feature>
<dbReference type="Gene3D" id="3.30.70.330">
    <property type="match status" value="1"/>
</dbReference>
<dbReference type="InterPro" id="IPR012677">
    <property type="entry name" value="Nucleotide-bd_a/b_plait_sf"/>
</dbReference>
<accession>A0ABQ5J5Z4</accession>
<reference evidence="3" key="2">
    <citation type="submission" date="2022-01" db="EMBL/GenBank/DDBJ databases">
        <authorList>
            <person name="Yamashiro T."/>
            <person name="Shiraishi A."/>
            <person name="Satake H."/>
            <person name="Nakayama K."/>
        </authorList>
    </citation>
    <scope>NUCLEOTIDE SEQUENCE</scope>
</reference>
<comment type="caution">
    <text evidence="3">The sequence shown here is derived from an EMBL/GenBank/DDBJ whole genome shotgun (WGS) entry which is preliminary data.</text>
</comment>
<keyword evidence="4" id="KW-1185">Reference proteome</keyword>
<dbReference type="SUPFAM" id="SSF54928">
    <property type="entry name" value="RNA-binding domain, RBD"/>
    <property type="match status" value="1"/>
</dbReference>
<protein>
    <submittedName>
        <fullName evidence="3">RNA-directed DNA polymerase, eukaryota</fullName>
    </submittedName>
</protein>
<dbReference type="InterPro" id="IPR000504">
    <property type="entry name" value="RRM_dom"/>
</dbReference>
<evidence type="ECO:0000313" key="4">
    <source>
        <dbReference type="Proteomes" id="UP001151760"/>
    </source>
</evidence>
<dbReference type="PROSITE" id="PS50102">
    <property type="entry name" value="RRM"/>
    <property type="match status" value="1"/>
</dbReference>